<dbReference type="RefSeq" id="WP_345675634.1">
    <property type="nucleotide sequence ID" value="NZ_BAABHS010000008.1"/>
</dbReference>
<name>A0ABP9H454_9ACTN</name>
<dbReference type="Pfam" id="PF13556">
    <property type="entry name" value="HTH_30"/>
    <property type="match status" value="1"/>
</dbReference>
<gene>
    <name evidence="2" type="ORF">GCM10023205_26710</name>
</gene>
<protein>
    <recommendedName>
        <fullName evidence="1">PucR C-terminal helix-turn-helix domain-containing protein</fullName>
    </recommendedName>
</protein>
<sequence>MIGPVIAYDREHGTELVRTLSVYLRQRRSWQRTSDALKVHKQTVVYRMQRVEQLTGLTLAETAHLAELWTAVQAYDILREIGPQD</sequence>
<accession>A0ABP9H454</accession>
<feature type="domain" description="PucR C-terminal helix-turn-helix" evidence="1">
    <location>
        <begin position="16"/>
        <end position="74"/>
    </location>
</feature>
<dbReference type="PANTHER" id="PTHR33744">
    <property type="entry name" value="CARBOHYDRATE DIACID REGULATOR"/>
    <property type="match status" value="1"/>
</dbReference>
<dbReference type="Gene3D" id="1.10.10.2840">
    <property type="entry name" value="PucR C-terminal helix-turn-helix domain"/>
    <property type="match status" value="1"/>
</dbReference>
<reference evidence="3" key="1">
    <citation type="journal article" date="2019" name="Int. J. Syst. Evol. Microbiol.">
        <title>The Global Catalogue of Microorganisms (GCM) 10K type strain sequencing project: providing services to taxonomists for standard genome sequencing and annotation.</title>
        <authorList>
            <consortium name="The Broad Institute Genomics Platform"/>
            <consortium name="The Broad Institute Genome Sequencing Center for Infectious Disease"/>
            <person name="Wu L."/>
            <person name="Ma J."/>
        </authorList>
    </citation>
    <scope>NUCLEOTIDE SEQUENCE [LARGE SCALE GENOMIC DNA]</scope>
    <source>
        <strain evidence="3">JCM 17986</strain>
    </source>
</reference>
<keyword evidence="3" id="KW-1185">Reference proteome</keyword>
<proteinExistence type="predicted"/>
<dbReference type="InterPro" id="IPR025736">
    <property type="entry name" value="PucR_C-HTH_dom"/>
</dbReference>
<comment type="caution">
    <text evidence="2">The sequence shown here is derived from an EMBL/GenBank/DDBJ whole genome shotgun (WGS) entry which is preliminary data.</text>
</comment>
<dbReference type="InterPro" id="IPR051448">
    <property type="entry name" value="CdaR-like_regulators"/>
</dbReference>
<dbReference type="PANTHER" id="PTHR33744:SF1">
    <property type="entry name" value="DNA-BINDING TRANSCRIPTIONAL ACTIVATOR ADER"/>
    <property type="match status" value="1"/>
</dbReference>
<dbReference type="EMBL" id="BAABHS010000008">
    <property type="protein sequence ID" value="GAA4961820.1"/>
    <property type="molecule type" value="Genomic_DNA"/>
</dbReference>
<evidence type="ECO:0000313" key="2">
    <source>
        <dbReference type="EMBL" id="GAA4961820.1"/>
    </source>
</evidence>
<evidence type="ECO:0000313" key="3">
    <source>
        <dbReference type="Proteomes" id="UP001500466"/>
    </source>
</evidence>
<dbReference type="InterPro" id="IPR042070">
    <property type="entry name" value="PucR_C-HTH_sf"/>
</dbReference>
<dbReference type="Proteomes" id="UP001500466">
    <property type="component" value="Unassembled WGS sequence"/>
</dbReference>
<evidence type="ECO:0000259" key="1">
    <source>
        <dbReference type="Pfam" id="PF13556"/>
    </source>
</evidence>
<organism evidence="2 3">
    <name type="scientific">Yinghuangia aomiensis</name>
    <dbReference type="NCBI Taxonomy" id="676205"/>
    <lineage>
        <taxon>Bacteria</taxon>
        <taxon>Bacillati</taxon>
        <taxon>Actinomycetota</taxon>
        <taxon>Actinomycetes</taxon>
        <taxon>Kitasatosporales</taxon>
        <taxon>Streptomycetaceae</taxon>
        <taxon>Yinghuangia</taxon>
    </lineage>
</organism>